<comment type="caution">
    <text evidence="1">The sequence shown here is derived from an EMBL/GenBank/DDBJ whole genome shotgun (WGS) entry which is preliminary data.</text>
</comment>
<dbReference type="Gene3D" id="1.10.3790.10">
    <property type="entry name" value="NinB"/>
    <property type="match status" value="1"/>
</dbReference>
<organism evidence="1 2">
    <name type="scientific">Candidatus Avimonoglobus intestinipullorum</name>
    <dbReference type="NCBI Taxonomy" id="2840699"/>
    <lineage>
        <taxon>Bacteria</taxon>
        <taxon>Bacillati</taxon>
        <taxon>Bacillota</taxon>
        <taxon>Clostridia</taxon>
        <taxon>Eubacteriales</taxon>
        <taxon>Candidatus Avimonoglobus</taxon>
    </lineage>
</organism>
<evidence type="ECO:0000313" key="2">
    <source>
        <dbReference type="Proteomes" id="UP000824111"/>
    </source>
</evidence>
<proteinExistence type="predicted"/>
<accession>A0A9D1S764</accession>
<protein>
    <recommendedName>
        <fullName evidence="3">NinB protein</fullName>
    </recommendedName>
</protein>
<dbReference type="Proteomes" id="UP000824111">
    <property type="component" value="Unassembled WGS sequence"/>
</dbReference>
<dbReference type="AlphaFoldDB" id="A0A9D1S764"/>
<gene>
    <name evidence="1" type="ORF">IAB04_06505</name>
</gene>
<evidence type="ECO:0000313" key="1">
    <source>
        <dbReference type="EMBL" id="HIU48998.1"/>
    </source>
</evidence>
<dbReference type="InterPro" id="IPR036619">
    <property type="entry name" value="NinB_sf"/>
</dbReference>
<evidence type="ECO:0008006" key="3">
    <source>
        <dbReference type="Google" id="ProtNLM"/>
    </source>
</evidence>
<dbReference type="EMBL" id="DVND01000166">
    <property type="protein sequence ID" value="HIU48998.1"/>
    <property type="molecule type" value="Genomic_DNA"/>
</dbReference>
<reference evidence="1" key="1">
    <citation type="submission" date="2020-10" db="EMBL/GenBank/DDBJ databases">
        <authorList>
            <person name="Gilroy R."/>
        </authorList>
    </citation>
    <scope>NUCLEOTIDE SEQUENCE</scope>
    <source>
        <strain evidence="1">ChiSjej4B22-9803</strain>
    </source>
</reference>
<reference evidence="1" key="2">
    <citation type="journal article" date="2021" name="PeerJ">
        <title>Extensive microbial diversity within the chicken gut microbiome revealed by metagenomics and culture.</title>
        <authorList>
            <person name="Gilroy R."/>
            <person name="Ravi A."/>
            <person name="Getino M."/>
            <person name="Pursley I."/>
            <person name="Horton D.L."/>
            <person name="Alikhan N.F."/>
            <person name="Baker D."/>
            <person name="Gharbi K."/>
            <person name="Hall N."/>
            <person name="Watson M."/>
            <person name="Adriaenssens E.M."/>
            <person name="Foster-Nyarko E."/>
            <person name="Jarju S."/>
            <person name="Secka A."/>
            <person name="Antonio M."/>
            <person name="Oren A."/>
            <person name="Chaudhuri R.R."/>
            <person name="La Ragione R."/>
            <person name="Hildebrand F."/>
            <person name="Pallen M.J."/>
        </authorList>
    </citation>
    <scope>NUCLEOTIDE SEQUENCE</scope>
    <source>
        <strain evidence="1">ChiSjej4B22-9803</strain>
    </source>
</reference>
<name>A0A9D1S764_9FIRM</name>
<sequence length="196" mass="22851">MNRADTARFKTHKPRITQDYATGEFTIMLRVDRESSSAVRQFVNKLHDMKETVLVEISPWRRKRSLDANAYCWVLLERLSEATQADKATIYREMIRDIAGNSETICVQKEAADKLCSVWERNGIGWQTERFPSKLDGCVNVILYYGSSVYDKKQMACLIDRIVYECKTFGIETRSPEELSHMLQLWEEYDEKHHAG</sequence>